<evidence type="ECO:0000256" key="5">
    <source>
        <dbReference type="ARBA" id="ARBA00022989"/>
    </source>
</evidence>
<dbReference type="PANTHER" id="PTHR23517">
    <property type="entry name" value="RESISTANCE PROTEIN MDTM, PUTATIVE-RELATED-RELATED"/>
    <property type="match status" value="1"/>
</dbReference>
<keyword evidence="2" id="KW-0813">Transport</keyword>
<keyword evidence="5 7" id="KW-1133">Transmembrane helix</keyword>
<reference evidence="9 10" key="1">
    <citation type="submission" date="2018-09" db="EMBL/GenBank/DDBJ databases">
        <authorList>
            <person name="Postec A."/>
        </authorList>
    </citation>
    <scope>NUCLEOTIDE SEQUENCE [LARGE SCALE GENOMIC DNA]</scope>
    <source>
        <strain evidence="9">70B-A</strain>
    </source>
</reference>
<evidence type="ECO:0000259" key="8">
    <source>
        <dbReference type="PROSITE" id="PS50850"/>
    </source>
</evidence>
<gene>
    <name evidence="9" type="ORF">PATL70BA_2317</name>
</gene>
<accession>A0A3P7P3T6</accession>
<evidence type="ECO:0000256" key="3">
    <source>
        <dbReference type="ARBA" id="ARBA00022475"/>
    </source>
</evidence>
<dbReference type="GO" id="GO:0005886">
    <property type="term" value="C:plasma membrane"/>
    <property type="evidence" value="ECO:0007669"/>
    <property type="project" value="UniProtKB-SubCell"/>
</dbReference>
<dbReference type="OrthoDB" id="9793283at2"/>
<evidence type="ECO:0000313" key="10">
    <source>
        <dbReference type="Proteomes" id="UP000279029"/>
    </source>
</evidence>
<evidence type="ECO:0000256" key="7">
    <source>
        <dbReference type="SAM" id="Phobius"/>
    </source>
</evidence>
<dbReference type="PROSITE" id="PS50850">
    <property type="entry name" value="MFS"/>
    <property type="match status" value="1"/>
</dbReference>
<feature type="transmembrane region" description="Helical" evidence="7">
    <location>
        <begin position="81"/>
        <end position="101"/>
    </location>
</feature>
<dbReference type="Pfam" id="PF07690">
    <property type="entry name" value="MFS_1"/>
    <property type="match status" value="1"/>
</dbReference>
<organism evidence="9 10">
    <name type="scientific">Petrocella atlantisensis</name>
    <dbReference type="NCBI Taxonomy" id="2173034"/>
    <lineage>
        <taxon>Bacteria</taxon>
        <taxon>Bacillati</taxon>
        <taxon>Bacillota</taxon>
        <taxon>Clostridia</taxon>
        <taxon>Lachnospirales</taxon>
        <taxon>Vallitaleaceae</taxon>
        <taxon>Petrocella</taxon>
    </lineage>
</organism>
<feature type="transmembrane region" description="Helical" evidence="7">
    <location>
        <begin position="293"/>
        <end position="308"/>
    </location>
</feature>
<feature type="transmembrane region" description="Helical" evidence="7">
    <location>
        <begin position="107"/>
        <end position="128"/>
    </location>
</feature>
<dbReference type="EMBL" id="LR130778">
    <property type="protein sequence ID" value="VDN48210.1"/>
    <property type="molecule type" value="Genomic_DNA"/>
</dbReference>
<feature type="transmembrane region" description="Helical" evidence="7">
    <location>
        <begin position="224"/>
        <end position="242"/>
    </location>
</feature>
<dbReference type="AlphaFoldDB" id="A0A3P7P3T6"/>
<evidence type="ECO:0000256" key="6">
    <source>
        <dbReference type="ARBA" id="ARBA00023136"/>
    </source>
</evidence>
<evidence type="ECO:0000256" key="1">
    <source>
        <dbReference type="ARBA" id="ARBA00004651"/>
    </source>
</evidence>
<protein>
    <recommendedName>
        <fullName evidence="8">Major facilitator superfamily (MFS) profile domain-containing protein</fullName>
    </recommendedName>
</protein>
<name>A0A3P7P3T6_9FIRM</name>
<evidence type="ECO:0000313" key="9">
    <source>
        <dbReference type="EMBL" id="VDN48210.1"/>
    </source>
</evidence>
<dbReference type="Proteomes" id="UP000279029">
    <property type="component" value="Chromosome"/>
</dbReference>
<feature type="transmembrane region" description="Helical" evidence="7">
    <location>
        <begin position="21"/>
        <end position="42"/>
    </location>
</feature>
<dbReference type="InterPro" id="IPR036259">
    <property type="entry name" value="MFS_trans_sf"/>
</dbReference>
<feature type="transmembrane region" description="Helical" evidence="7">
    <location>
        <begin position="380"/>
        <end position="400"/>
    </location>
</feature>
<feature type="transmembrane region" description="Helical" evidence="7">
    <location>
        <begin position="353"/>
        <end position="374"/>
    </location>
</feature>
<evidence type="ECO:0000256" key="2">
    <source>
        <dbReference type="ARBA" id="ARBA00022448"/>
    </source>
</evidence>
<dbReference type="SUPFAM" id="SSF103473">
    <property type="entry name" value="MFS general substrate transporter"/>
    <property type="match status" value="1"/>
</dbReference>
<feature type="transmembrane region" description="Helical" evidence="7">
    <location>
        <begin position="314"/>
        <end position="332"/>
    </location>
</feature>
<sequence>MEMFSILSQYKGLSRSAYVIFFARIITNMGAFIWPLMTLILVNKMGYTESQTALVAIVIGVIYLPATILGGRLADRFNRKYLIVFLDTLSVIFFISCAFVEPGFDMLIRFSLAGLFANMEGPAFEALISDVTKPAEREKVFSLSYLGHNLGFVFGAAIGGMLFENYLSLAFVIDGLTTFLSTILIVIFVVVIKQDTLSKEEINEYENHELDTKRTFVILRERKSIWIQIVTFFLVAFIYDQWTFTLPIYLDRLYLSDGARYFGYLASFNGGLVIVFTPILTKILNKSHEMQKMMIGVTLYAFSFLVIMNEPQYFVFYIMIFLFTIGEIVNMLGSSPFISRRVPASHRGRVNSLVHVGFFLGSVVGKGVMGLIIQYTNFNIAFIVIALTGFATVGLITINYKIDKKLFPNLYKSDLKNISV</sequence>
<dbReference type="GO" id="GO:0022857">
    <property type="term" value="F:transmembrane transporter activity"/>
    <property type="evidence" value="ECO:0007669"/>
    <property type="project" value="InterPro"/>
</dbReference>
<dbReference type="RefSeq" id="WP_125137381.1">
    <property type="nucleotide sequence ID" value="NZ_LR130778.1"/>
</dbReference>
<dbReference type="Gene3D" id="1.20.1250.20">
    <property type="entry name" value="MFS general substrate transporter like domains"/>
    <property type="match status" value="1"/>
</dbReference>
<dbReference type="InterPro" id="IPR050171">
    <property type="entry name" value="MFS_Transporters"/>
</dbReference>
<feature type="transmembrane region" description="Helical" evidence="7">
    <location>
        <begin position="140"/>
        <end position="163"/>
    </location>
</feature>
<feature type="transmembrane region" description="Helical" evidence="7">
    <location>
        <begin position="169"/>
        <end position="192"/>
    </location>
</feature>
<dbReference type="KEGG" id="cbar:PATL70BA_2317"/>
<dbReference type="InterPro" id="IPR011701">
    <property type="entry name" value="MFS"/>
</dbReference>
<keyword evidence="10" id="KW-1185">Reference proteome</keyword>
<comment type="subcellular location">
    <subcellularLocation>
        <location evidence="1">Cell membrane</location>
        <topology evidence="1">Multi-pass membrane protein</topology>
    </subcellularLocation>
</comment>
<keyword evidence="4 7" id="KW-0812">Transmembrane</keyword>
<feature type="domain" description="Major facilitator superfamily (MFS) profile" evidence="8">
    <location>
        <begin position="16"/>
        <end position="406"/>
    </location>
</feature>
<keyword evidence="6 7" id="KW-0472">Membrane</keyword>
<proteinExistence type="predicted"/>
<keyword evidence="3" id="KW-1003">Cell membrane</keyword>
<feature type="transmembrane region" description="Helical" evidence="7">
    <location>
        <begin position="262"/>
        <end position="281"/>
    </location>
</feature>
<dbReference type="InterPro" id="IPR020846">
    <property type="entry name" value="MFS_dom"/>
</dbReference>
<feature type="transmembrane region" description="Helical" evidence="7">
    <location>
        <begin position="54"/>
        <end position="74"/>
    </location>
</feature>
<evidence type="ECO:0000256" key="4">
    <source>
        <dbReference type="ARBA" id="ARBA00022692"/>
    </source>
</evidence>